<dbReference type="Gene3D" id="3.30.760.10">
    <property type="entry name" value="RNA Cap, Translation Initiation Factor Eif4e"/>
    <property type="match status" value="1"/>
</dbReference>
<dbReference type="PANTHER" id="PTHR11960">
    <property type="entry name" value="EUKARYOTIC TRANSLATION INITIATION FACTOR 4E RELATED"/>
    <property type="match status" value="1"/>
</dbReference>
<evidence type="ECO:0000256" key="6">
    <source>
        <dbReference type="RuleBase" id="RU004374"/>
    </source>
</evidence>
<dbReference type="SUPFAM" id="SSF55418">
    <property type="entry name" value="eIF4e-like"/>
    <property type="match status" value="1"/>
</dbReference>
<evidence type="ECO:0000256" key="2">
    <source>
        <dbReference type="ARBA" id="ARBA00022540"/>
    </source>
</evidence>
<protein>
    <recommendedName>
        <fullName evidence="9">Eukaryotic translation initiation factor 4E</fullName>
    </recommendedName>
</protein>
<evidence type="ECO:0000256" key="4">
    <source>
        <dbReference type="ARBA" id="ARBA00022884"/>
    </source>
</evidence>
<comment type="caution">
    <text evidence="7">The sequence shown here is derived from an EMBL/GenBank/DDBJ whole genome shotgun (WGS) entry which is preliminary data.</text>
</comment>
<keyword evidence="3" id="KW-0810">Translation regulation</keyword>
<sequence>MSVKVLEPHQLTMTLNAEPIDGQHKLNTSWTLWYDQPSNESIPYGSNTKEVYCFGTVENFWRMYNNIIKASDLVCMSSYYLFRKGIEPKWEDAQNKNGGRWIHYCSKTMKNEGIEEKWLNTILACIGEDFPSSELVKGCVFNCKKNQIRISLWLGEHDDSKAVKLIGSKFKSILDLDQEKIVFHIHQDSVDGRFFNVISL</sequence>
<organism evidence="7 8">
    <name type="scientific">Entamoeba nuttalli</name>
    <dbReference type="NCBI Taxonomy" id="412467"/>
    <lineage>
        <taxon>Eukaryota</taxon>
        <taxon>Amoebozoa</taxon>
        <taxon>Evosea</taxon>
        <taxon>Archamoebae</taxon>
        <taxon>Mastigamoebida</taxon>
        <taxon>Entamoebidae</taxon>
        <taxon>Entamoeba</taxon>
    </lineage>
</organism>
<dbReference type="Proteomes" id="UP001628156">
    <property type="component" value="Unassembled WGS sequence"/>
</dbReference>
<dbReference type="InterPro" id="IPR023398">
    <property type="entry name" value="TIF_eIF4e-like"/>
</dbReference>
<evidence type="ECO:0000313" key="7">
    <source>
        <dbReference type="EMBL" id="GAB1221858.1"/>
    </source>
</evidence>
<keyword evidence="5 6" id="KW-0648">Protein biosynthesis</keyword>
<gene>
    <name evidence="7" type="ORF">ENUP19_0085G0077</name>
</gene>
<evidence type="ECO:0000256" key="5">
    <source>
        <dbReference type="ARBA" id="ARBA00022917"/>
    </source>
</evidence>
<keyword evidence="2 6" id="KW-0396">Initiation factor</keyword>
<accession>A0ABQ0DG74</accession>
<evidence type="ECO:0000313" key="8">
    <source>
        <dbReference type="Proteomes" id="UP001628156"/>
    </source>
</evidence>
<dbReference type="PANTHER" id="PTHR11960:SF8">
    <property type="entry name" value="EUKARYOTIC TRANSLATION INITIATION FACTOR 4E1-RELATED"/>
    <property type="match status" value="1"/>
</dbReference>
<dbReference type="EMBL" id="BAAFRS010000085">
    <property type="protein sequence ID" value="GAB1221858.1"/>
    <property type="molecule type" value="Genomic_DNA"/>
</dbReference>
<name>A0ABQ0DG74_9EUKA</name>
<evidence type="ECO:0000256" key="3">
    <source>
        <dbReference type="ARBA" id="ARBA00022845"/>
    </source>
</evidence>
<reference evidence="7 8" key="1">
    <citation type="journal article" date="2019" name="PLoS Negl. Trop. Dis.">
        <title>Whole genome sequencing of Entamoeba nuttalli reveals mammalian host-related molecular signatures and a novel octapeptide-repeat surface protein.</title>
        <authorList>
            <person name="Tanaka M."/>
            <person name="Makiuchi T."/>
            <person name="Komiyama T."/>
            <person name="Shiina T."/>
            <person name="Osaki K."/>
            <person name="Tachibana H."/>
        </authorList>
    </citation>
    <scope>NUCLEOTIDE SEQUENCE [LARGE SCALE GENOMIC DNA]</scope>
    <source>
        <strain evidence="7 8">P19-061405</strain>
    </source>
</reference>
<evidence type="ECO:0000256" key="1">
    <source>
        <dbReference type="ARBA" id="ARBA00009860"/>
    </source>
</evidence>
<comment type="similarity">
    <text evidence="1 6">Belongs to the eukaryotic initiation factor 4E family.</text>
</comment>
<keyword evidence="8" id="KW-1185">Reference proteome</keyword>
<dbReference type="Pfam" id="PF01652">
    <property type="entry name" value="IF4E"/>
    <property type="match status" value="1"/>
</dbReference>
<dbReference type="InterPro" id="IPR001040">
    <property type="entry name" value="TIF_eIF_4E"/>
</dbReference>
<keyword evidence="4 6" id="KW-0694">RNA-binding</keyword>
<proteinExistence type="inferred from homology"/>
<evidence type="ECO:0008006" key="9">
    <source>
        <dbReference type="Google" id="ProtNLM"/>
    </source>
</evidence>